<evidence type="ECO:0000313" key="1">
    <source>
        <dbReference type="EMBL" id="QDV75403.1"/>
    </source>
</evidence>
<dbReference type="Proteomes" id="UP000316426">
    <property type="component" value="Chromosome"/>
</dbReference>
<dbReference type="AlphaFoldDB" id="A0A518KC74"/>
<evidence type="ECO:0000313" key="2">
    <source>
        <dbReference type="Proteomes" id="UP000316426"/>
    </source>
</evidence>
<proteinExistence type="predicted"/>
<sequence length="61" mass="7052">MPYLFGDVDRRGWLENFVIDVEAAAGDSCRLCLWFDGHRFRIVEPARTVQIATESAKRLRP</sequence>
<dbReference type="RefSeq" id="WP_145114647.1">
    <property type="nucleotide sequence ID" value="NZ_CP036349.1"/>
</dbReference>
<protein>
    <submittedName>
        <fullName evidence="1">Uncharacterized protein</fullName>
    </submittedName>
</protein>
<keyword evidence="2" id="KW-1185">Reference proteome</keyword>
<dbReference type="KEGG" id="bmei:Spa11_36200"/>
<gene>
    <name evidence="1" type="ORF">Spa11_36200</name>
</gene>
<name>A0A518KC74_9BACT</name>
<dbReference type="EMBL" id="CP036349">
    <property type="protein sequence ID" value="QDV75403.1"/>
    <property type="molecule type" value="Genomic_DNA"/>
</dbReference>
<reference evidence="1 2" key="1">
    <citation type="submission" date="2019-02" db="EMBL/GenBank/DDBJ databases">
        <title>Deep-cultivation of Planctomycetes and their phenomic and genomic characterization uncovers novel biology.</title>
        <authorList>
            <person name="Wiegand S."/>
            <person name="Jogler M."/>
            <person name="Boedeker C."/>
            <person name="Pinto D."/>
            <person name="Vollmers J."/>
            <person name="Rivas-Marin E."/>
            <person name="Kohn T."/>
            <person name="Peeters S.H."/>
            <person name="Heuer A."/>
            <person name="Rast P."/>
            <person name="Oberbeckmann S."/>
            <person name="Bunk B."/>
            <person name="Jeske O."/>
            <person name="Meyerdierks A."/>
            <person name="Storesund J.E."/>
            <person name="Kallscheuer N."/>
            <person name="Luecker S."/>
            <person name="Lage O.M."/>
            <person name="Pohl T."/>
            <person name="Merkel B.J."/>
            <person name="Hornburger P."/>
            <person name="Mueller R.-W."/>
            <person name="Bruemmer F."/>
            <person name="Labrenz M."/>
            <person name="Spormann A.M."/>
            <person name="Op den Camp H."/>
            <person name="Overmann J."/>
            <person name="Amann R."/>
            <person name="Jetten M.S.M."/>
            <person name="Mascher T."/>
            <person name="Medema M.H."/>
            <person name="Devos D.P."/>
            <person name="Kaster A.-K."/>
            <person name="Ovreas L."/>
            <person name="Rohde M."/>
            <person name="Galperin M.Y."/>
            <person name="Jogler C."/>
        </authorList>
    </citation>
    <scope>NUCLEOTIDE SEQUENCE [LARGE SCALE GENOMIC DNA]</scope>
    <source>
        <strain evidence="1 2">Spa11</strain>
    </source>
</reference>
<organism evidence="1 2">
    <name type="scientific">Botrimarina mediterranea</name>
    <dbReference type="NCBI Taxonomy" id="2528022"/>
    <lineage>
        <taxon>Bacteria</taxon>
        <taxon>Pseudomonadati</taxon>
        <taxon>Planctomycetota</taxon>
        <taxon>Planctomycetia</taxon>
        <taxon>Pirellulales</taxon>
        <taxon>Lacipirellulaceae</taxon>
        <taxon>Botrimarina</taxon>
    </lineage>
</organism>
<accession>A0A518KC74</accession>